<dbReference type="InterPro" id="IPR044966">
    <property type="entry name" value="RPH1"/>
</dbReference>
<keyword evidence="2" id="KW-1133">Transmembrane helix</keyword>
<keyword evidence="2" id="KW-0472">Membrane</keyword>
<feature type="transmembrane region" description="Helical" evidence="2">
    <location>
        <begin position="113"/>
        <end position="132"/>
    </location>
</feature>
<dbReference type="Proteomes" id="UP001055712">
    <property type="component" value="Unassembled WGS sequence"/>
</dbReference>
<keyword evidence="2" id="KW-0812">Transmembrane</keyword>
<comment type="caution">
    <text evidence="3">The sequence shown here is derived from an EMBL/GenBank/DDBJ whole genome shotgun (WGS) entry which is preliminary data.</text>
</comment>
<dbReference type="OrthoDB" id="424372at2759"/>
<evidence type="ECO:0000313" key="3">
    <source>
        <dbReference type="EMBL" id="KAI3438390.1"/>
    </source>
</evidence>
<feature type="region of interest" description="Disordered" evidence="1">
    <location>
        <begin position="1"/>
        <end position="26"/>
    </location>
</feature>
<feature type="transmembrane region" description="Helical" evidence="2">
    <location>
        <begin position="167"/>
        <end position="186"/>
    </location>
</feature>
<protein>
    <recommendedName>
        <fullName evidence="5">Resistance to phytophthora 1</fullName>
    </recommendedName>
</protein>
<organism evidence="3 4">
    <name type="scientific">Chlorella vulgaris</name>
    <name type="common">Green alga</name>
    <dbReference type="NCBI Taxonomy" id="3077"/>
    <lineage>
        <taxon>Eukaryota</taxon>
        <taxon>Viridiplantae</taxon>
        <taxon>Chlorophyta</taxon>
        <taxon>core chlorophytes</taxon>
        <taxon>Trebouxiophyceae</taxon>
        <taxon>Chlorellales</taxon>
        <taxon>Chlorellaceae</taxon>
        <taxon>Chlorella clade</taxon>
        <taxon>Chlorella</taxon>
    </lineage>
</organism>
<dbReference type="EMBL" id="SIDB01000001">
    <property type="protein sequence ID" value="KAI3438390.1"/>
    <property type="molecule type" value="Genomic_DNA"/>
</dbReference>
<feature type="transmembrane region" description="Helical" evidence="2">
    <location>
        <begin position="192"/>
        <end position="210"/>
    </location>
</feature>
<feature type="transmembrane region" description="Helical" evidence="2">
    <location>
        <begin position="138"/>
        <end position="155"/>
    </location>
</feature>
<dbReference type="AlphaFoldDB" id="A0A9D4TZE3"/>
<dbReference type="GO" id="GO:0006952">
    <property type="term" value="P:defense response"/>
    <property type="evidence" value="ECO:0007669"/>
    <property type="project" value="InterPro"/>
</dbReference>
<dbReference type="PANTHER" id="PTHR36359:SF1">
    <property type="entry name" value="PROTEIN RESISTANCE TO PHYTOPHTHORA 1, CHLOROPLASTIC"/>
    <property type="match status" value="1"/>
</dbReference>
<sequence length="219" mass="23718">MALASSLKPSSFVLSSHATPQQGRHIRQTVTVTPGGWQAAGGRRLQRCAAEPKKQSDATQTTGTDQPVVEMDIDKEVSKFARSAATTFAPRASGATGKNPAYRGSVLYNVFEVQAWAALVVGGLLSFNIIFPSDQPDIARLLGMWSIWMFTIPSLRARECTDTEKDALNLLFLAVPLLNVALPFVWKSFPFIFSADCVLMAGVYAWKGLIPGLASQAQK</sequence>
<evidence type="ECO:0008006" key="5">
    <source>
        <dbReference type="Google" id="ProtNLM"/>
    </source>
</evidence>
<name>A0A9D4TZE3_CHLVU</name>
<gene>
    <name evidence="3" type="ORF">D9Q98_000822</name>
</gene>
<accession>A0A9D4TZE3</accession>
<evidence type="ECO:0000256" key="1">
    <source>
        <dbReference type="SAM" id="MobiDB-lite"/>
    </source>
</evidence>
<evidence type="ECO:0000313" key="4">
    <source>
        <dbReference type="Proteomes" id="UP001055712"/>
    </source>
</evidence>
<feature type="compositionally biased region" description="Low complexity" evidence="1">
    <location>
        <begin position="1"/>
        <end position="16"/>
    </location>
</feature>
<keyword evidence="4" id="KW-1185">Reference proteome</keyword>
<reference evidence="3" key="2">
    <citation type="submission" date="2020-11" db="EMBL/GenBank/DDBJ databases">
        <authorList>
            <person name="Cecchin M."/>
            <person name="Marcolungo L."/>
            <person name="Rossato M."/>
            <person name="Girolomoni L."/>
            <person name="Cosentino E."/>
            <person name="Cuine S."/>
            <person name="Li-Beisson Y."/>
            <person name="Delledonne M."/>
            <person name="Ballottari M."/>
        </authorList>
    </citation>
    <scope>NUCLEOTIDE SEQUENCE</scope>
    <source>
        <strain evidence="3">211/11P</strain>
        <tissue evidence="3">Whole cell</tissue>
    </source>
</reference>
<feature type="compositionally biased region" description="Polar residues" evidence="1">
    <location>
        <begin position="17"/>
        <end position="26"/>
    </location>
</feature>
<dbReference type="PANTHER" id="PTHR36359">
    <property type="entry name" value="PROTEIN RESISTANCE TO PHYTOPHTHORA 1, CHLOROPLASTIC"/>
    <property type="match status" value="1"/>
</dbReference>
<proteinExistence type="predicted"/>
<reference evidence="3" key="1">
    <citation type="journal article" date="2019" name="Plant J.">
        <title>Chlorella vulgaris genome assembly and annotation reveals the molecular basis for metabolic acclimation to high light conditions.</title>
        <authorList>
            <person name="Cecchin M."/>
            <person name="Marcolungo L."/>
            <person name="Rossato M."/>
            <person name="Girolomoni L."/>
            <person name="Cosentino E."/>
            <person name="Cuine S."/>
            <person name="Li-Beisson Y."/>
            <person name="Delledonne M."/>
            <person name="Ballottari M."/>
        </authorList>
    </citation>
    <scope>NUCLEOTIDE SEQUENCE</scope>
    <source>
        <strain evidence="3">211/11P</strain>
    </source>
</reference>
<evidence type="ECO:0000256" key="2">
    <source>
        <dbReference type="SAM" id="Phobius"/>
    </source>
</evidence>